<dbReference type="AlphaFoldDB" id="A0A0F8ZXJ4"/>
<protein>
    <submittedName>
        <fullName evidence="1">Uncharacterized protein</fullName>
    </submittedName>
</protein>
<gene>
    <name evidence="1" type="ORF">LCGC14_2721790</name>
</gene>
<reference evidence="1" key="1">
    <citation type="journal article" date="2015" name="Nature">
        <title>Complex archaea that bridge the gap between prokaryotes and eukaryotes.</title>
        <authorList>
            <person name="Spang A."/>
            <person name="Saw J.H."/>
            <person name="Jorgensen S.L."/>
            <person name="Zaremba-Niedzwiedzka K."/>
            <person name="Martijn J."/>
            <person name="Lind A.E."/>
            <person name="van Eijk R."/>
            <person name="Schleper C."/>
            <person name="Guy L."/>
            <person name="Ettema T.J."/>
        </authorList>
    </citation>
    <scope>NUCLEOTIDE SEQUENCE</scope>
</reference>
<organism evidence="1">
    <name type="scientific">marine sediment metagenome</name>
    <dbReference type="NCBI Taxonomy" id="412755"/>
    <lineage>
        <taxon>unclassified sequences</taxon>
        <taxon>metagenomes</taxon>
        <taxon>ecological metagenomes</taxon>
    </lineage>
</organism>
<sequence>MSRIFGDVFPHATWRKYSKQTTNNTKTTISTIALAEGDTCFVLAKAYGVNADVDKVFTYMIGATFYRAVGGNVTQEGATQDIYGDGTAGLTVAFDAEVDVTNQTIDINITGETSETYDWIVEVQENMIVRPS</sequence>
<proteinExistence type="predicted"/>
<name>A0A0F8ZXJ4_9ZZZZ</name>
<accession>A0A0F8ZXJ4</accession>
<comment type="caution">
    <text evidence="1">The sequence shown here is derived from an EMBL/GenBank/DDBJ whole genome shotgun (WGS) entry which is preliminary data.</text>
</comment>
<dbReference type="EMBL" id="LAZR01049046">
    <property type="protein sequence ID" value="KKK90560.1"/>
    <property type="molecule type" value="Genomic_DNA"/>
</dbReference>
<evidence type="ECO:0000313" key="1">
    <source>
        <dbReference type="EMBL" id="KKK90560.1"/>
    </source>
</evidence>